<dbReference type="OrthoDB" id="4426164at2"/>
<name>A0A4Z1C5H3_9ACTN</name>
<dbReference type="Proteomes" id="UP000297496">
    <property type="component" value="Unassembled WGS sequence"/>
</dbReference>
<dbReference type="EMBL" id="SRRO01000001">
    <property type="protein sequence ID" value="TGN64512.1"/>
    <property type="molecule type" value="Genomic_DNA"/>
</dbReference>
<accession>A0A4Z1C5H3</accession>
<keyword evidence="2" id="KW-1185">Reference proteome</keyword>
<gene>
    <name evidence="1" type="ORF">EXE59_11465</name>
</gene>
<evidence type="ECO:0000313" key="2">
    <source>
        <dbReference type="Proteomes" id="UP000297496"/>
    </source>
</evidence>
<evidence type="ECO:0000313" key="1">
    <source>
        <dbReference type="EMBL" id="TGN64512.1"/>
    </source>
</evidence>
<sequence>MCLHLPDGHDGGAGRVPGVGLMAHKKRVQCCRSTPRCAACPVVALQAKREAARGSKKRGARKRRR</sequence>
<comment type="caution">
    <text evidence="1">The sequence shown here is derived from an EMBL/GenBank/DDBJ whole genome shotgun (WGS) entry which is preliminary data.</text>
</comment>
<organism evidence="1 2">
    <name type="scientific">Nocardioides eburneiflavus</name>
    <dbReference type="NCBI Taxonomy" id="2518372"/>
    <lineage>
        <taxon>Bacteria</taxon>
        <taxon>Bacillati</taxon>
        <taxon>Actinomycetota</taxon>
        <taxon>Actinomycetes</taxon>
        <taxon>Propionibacteriales</taxon>
        <taxon>Nocardioidaceae</taxon>
        <taxon>Nocardioides</taxon>
    </lineage>
</organism>
<proteinExistence type="predicted"/>
<protein>
    <submittedName>
        <fullName evidence="1">Uncharacterized protein</fullName>
    </submittedName>
</protein>
<dbReference type="AlphaFoldDB" id="A0A4Z1C5H3"/>
<reference evidence="1 2" key="1">
    <citation type="submission" date="2019-04" db="EMBL/GenBank/DDBJ databases">
        <title>Three New Species of Nocardioides, Nocardioides euryhalodurans sp. nov., Nocardioides seonyuensis sp. nov. and Nocardioides eburneoflavus sp. nov. Isolated from Soil.</title>
        <authorList>
            <person name="Roh S.G."/>
            <person name="Lee C."/>
            <person name="Kim M.-K."/>
            <person name="Kim S.B."/>
        </authorList>
    </citation>
    <scope>NUCLEOTIDE SEQUENCE [LARGE SCALE GENOMIC DNA]</scope>
    <source>
        <strain evidence="1 2">MMS17-SY213</strain>
    </source>
</reference>